<evidence type="ECO:0000313" key="2">
    <source>
        <dbReference type="EMBL" id="NML42610.1"/>
    </source>
</evidence>
<reference evidence="2 3" key="1">
    <citation type="submission" date="2020-04" db="EMBL/GenBank/DDBJ databases">
        <title>Ramlibacter sp. G-1-2-2 isolated from soil.</title>
        <authorList>
            <person name="Dahal R.H."/>
        </authorList>
    </citation>
    <scope>NUCLEOTIDE SEQUENCE [LARGE SCALE GENOMIC DNA]</scope>
    <source>
        <strain evidence="2 3">G-1-2-2</strain>
    </source>
</reference>
<accession>A0A848H0J3</accession>
<evidence type="ECO:0000256" key="1">
    <source>
        <dbReference type="SAM" id="MobiDB-lite"/>
    </source>
</evidence>
<dbReference type="AlphaFoldDB" id="A0A848H0J3"/>
<comment type="caution">
    <text evidence="2">The sequence shown here is derived from an EMBL/GenBank/DDBJ whole genome shotgun (WGS) entry which is preliminary data.</text>
</comment>
<dbReference type="RefSeq" id="WP_169416829.1">
    <property type="nucleotide sequence ID" value="NZ_JABBFX010000001.1"/>
</dbReference>
<dbReference type="InterPro" id="IPR036396">
    <property type="entry name" value="Cyt_P450_sf"/>
</dbReference>
<dbReference type="Proteomes" id="UP000541185">
    <property type="component" value="Unassembled WGS sequence"/>
</dbReference>
<evidence type="ECO:0000313" key="3">
    <source>
        <dbReference type="Proteomes" id="UP000541185"/>
    </source>
</evidence>
<dbReference type="Gene3D" id="1.10.630.10">
    <property type="entry name" value="Cytochrome P450"/>
    <property type="match status" value="1"/>
</dbReference>
<dbReference type="GO" id="GO:0016705">
    <property type="term" value="F:oxidoreductase activity, acting on paired donors, with incorporation or reduction of molecular oxygen"/>
    <property type="evidence" value="ECO:0007669"/>
    <property type="project" value="InterPro"/>
</dbReference>
<organism evidence="2 3">
    <name type="scientific">Ramlibacter agri</name>
    <dbReference type="NCBI Taxonomy" id="2728837"/>
    <lineage>
        <taxon>Bacteria</taxon>
        <taxon>Pseudomonadati</taxon>
        <taxon>Pseudomonadota</taxon>
        <taxon>Betaproteobacteria</taxon>
        <taxon>Burkholderiales</taxon>
        <taxon>Comamonadaceae</taxon>
        <taxon>Ramlibacter</taxon>
    </lineage>
</organism>
<feature type="region of interest" description="Disordered" evidence="1">
    <location>
        <begin position="247"/>
        <end position="266"/>
    </location>
</feature>
<dbReference type="GO" id="GO:0004497">
    <property type="term" value="F:monooxygenase activity"/>
    <property type="evidence" value="ECO:0007669"/>
    <property type="project" value="InterPro"/>
</dbReference>
<name>A0A848H0J3_9BURK</name>
<gene>
    <name evidence="2" type="ORF">HHL11_02535</name>
</gene>
<dbReference type="EMBL" id="JABBFX010000001">
    <property type="protein sequence ID" value="NML42610.1"/>
    <property type="molecule type" value="Genomic_DNA"/>
</dbReference>
<keyword evidence="3" id="KW-1185">Reference proteome</keyword>
<proteinExistence type="predicted"/>
<dbReference type="SUPFAM" id="SSF48264">
    <property type="entry name" value="Cytochrome P450"/>
    <property type="match status" value="1"/>
</dbReference>
<protein>
    <submittedName>
        <fullName evidence="2">Uncharacterized protein</fullName>
    </submittedName>
</protein>
<dbReference type="GO" id="GO:0005506">
    <property type="term" value="F:iron ion binding"/>
    <property type="evidence" value="ECO:0007669"/>
    <property type="project" value="InterPro"/>
</dbReference>
<dbReference type="GO" id="GO:0020037">
    <property type="term" value="F:heme binding"/>
    <property type="evidence" value="ECO:0007669"/>
    <property type="project" value="InterPro"/>
</dbReference>
<sequence length="576" mass="63050">MQRFVRPKFNPAELNNKNLEQQARLVFDWWCDDDDREAYLKSLGTGIGWIASRAHVQDDPAPPRSQPVPQGHAKVALIVDPAEVDKALVDTQAYSNIPYAELGGGGFMLAIDPAPAGPGVTDWHGEQRKFASTWLGAFNSTQLEKVAELAVEQAAVVSLAGSQFDLAEYAQQAALRYFGLLFGFGTADHPLLEAAAARGYKALQYQIVGRHFVSDPTIVPQAQAAMGMLAARTSSLIDEYATLARAPRRPTRPGVTRPSDTWPTGVQPWSELGLSSLGDPLLRTAPAAGGAVFSGQDLCTIVAGLLVGMVGNVQTAVCLMVQDLMKKEPQQQTLGDVRKLLAKHPPVPFLPRRTLKIVGNVPQDTDCILALRPRQDHEGCPWGQVPKGDAAHACLGQAFVEPLLVAIVNHVLSLRGLDQVRDGVTGEVLKPERLWGFGCTRYPLRYRRDKVRTRQPLIVTMPIKAPIAENAARLRAVIRSAAPRIDSVLLGSSMVQVAWFEFLAGDTLLTLHTVYDGDFDSYILHFAESAGELFDQIFECIEGAPPMPVADYPFEFVETVRRFNRPPAANYFFSRV</sequence>